<proteinExistence type="predicted"/>
<reference evidence="2" key="1">
    <citation type="submission" date="2014-09" db="EMBL/GenBank/DDBJ databases">
        <authorList>
            <person name="Magalhaes I.L.F."/>
            <person name="Oliveira U."/>
            <person name="Santos F.R."/>
            <person name="Vidigal T.H.D.A."/>
            <person name="Brescovit A.D."/>
            <person name="Santos A.J."/>
        </authorList>
    </citation>
    <scope>NUCLEOTIDE SEQUENCE</scope>
    <source>
        <tissue evidence="2">Shoot tissue taken approximately 20 cm above the soil surface</tissue>
    </source>
</reference>
<accession>A0A0A9GC45</accession>
<dbReference type="EMBL" id="GBRH01175271">
    <property type="protein sequence ID" value="JAE22625.1"/>
    <property type="molecule type" value="Transcribed_RNA"/>
</dbReference>
<feature type="compositionally biased region" description="Basic and acidic residues" evidence="1">
    <location>
        <begin position="1"/>
        <end position="13"/>
    </location>
</feature>
<protein>
    <submittedName>
        <fullName evidence="2">Uncharacterized protein</fullName>
    </submittedName>
</protein>
<organism evidence="2">
    <name type="scientific">Arundo donax</name>
    <name type="common">Giant reed</name>
    <name type="synonym">Donax arundinaceus</name>
    <dbReference type="NCBI Taxonomy" id="35708"/>
    <lineage>
        <taxon>Eukaryota</taxon>
        <taxon>Viridiplantae</taxon>
        <taxon>Streptophyta</taxon>
        <taxon>Embryophyta</taxon>
        <taxon>Tracheophyta</taxon>
        <taxon>Spermatophyta</taxon>
        <taxon>Magnoliopsida</taxon>
        <taxon>Liliopsida</taxon>
        <taxon>Poales</taxon>
        <taxon>Poaceae</taxon>
        <taxon>PACMAD clade</taxon>
        <taxon>Arundinoideae</taxon>
        <taxon>Arundineae</taxon>
        <taxon>Arundo</taxon>
    </lineage>
</organism>
<reference evidence="2" key="2">
    <citation type="journal article" date="2015" name="Data Brief">
        <title>Shoot transcriptome of the giant reed, Arundo donax.</title>
        <authorList>
            <person name="Barrero R.A."/>
            <person name="Guerrero F.D."/>
            <person name="Moolhuijzen P."/>
            <person name="Goolsby J.A."/>
            <person name="Tidwell J."/>
            <person name="Bellgard S.E."/>
            <person name="Bellgard M.I."/>
        </authorList>
    </citation>
    <scope>NUCLEOTIDE SEQUENCE</scope>
    <source>
        <tissue evidence="2">Shoot tissue taken approximately 20 cm above the soil surface</tissue>
    </source>
</reference>
<evidence type="ECO:0000256" key="1">
    <source>
        <dbReference type="SAM" id="MobiDB-lite"/>
    </source>
</evidence>
<evidence type="ECO:0000313" key="2">
    <source>
        <dbReference type="EMBL" id="JAE22625.1"/>
    </source>
</evidence>
<feature type="region of interest" description="Disordered" evidence="1">
    <location>
        <begin position="1"/>
        <end position="37"/>
    </location>
</feature>
<dbReference type="AlphaFoldDB" id="A0A0A9GC45"/>
<sequence>MGSLQERDYEAVSRRTSSAISPLELPPATCRCPPSSRGSSRLLLGSAASSMDPAAVDLPRAVYDVRLHAGDVHDALDIRDSDDVVVGGADGVVVAVGEREAQGAERTRVLEVTINSR</sequence>
<name>A0A0A9GC45_ARUDO</name>